<keyword evidence="6" id="KW-1185">Reference proteome</keyword>
<reference evidence="5 6" key="1">
    <citation type="submission" date="2016-10" db="EMBL/GenBank/DDBJ databases">
        <authorList>
            <person name="de Groot N.N."/>
        </authorList>
    </citation>
    <scope>NUCLEOTIDE SEQUENCE [LARGE SCALE GENOMIC DNA]</scope>
    <source>
        <strain evidence="5 6">DSM 12992</strain>
    </source>
</reference>
<keyword evidence="1" id="KW-1188">Viral release from host cell</keyword>
<feature type="domain" description="Phage tail tape measure protein" evidence="4">
    <location>
        <begin position="228"/>
        <end position="422"/>
    </location>
</feature>
<feature type="coiled-coil region" evidence="2">
    <location>
        <begin position="71"/>
        <end position="98"/>
    </location>
</feature>
<evidence type="ECO:0000256" key="1">
    <source>
        <dbReference type="ARBA" id="ARBA00022612"/>
    </source>
</evidence>
<dbReference type="InterPro" id="IPR010090">
    <property type="entry name" value="Phage_tape_meas"/>
</dbReference>
<protein>
    <submittedName>
        <fullName evidence="5">Phage tail tape measure protein, TP901 family, core region</fullName>
    </submittedName>
</protein>
<dbReference type="Pfam" id="PF10145">
    <property type="entry name" value="PhageMin_Tail"/>
    <property type="match status" value="1"/>
</dbReference>
<organism evidence="5 6">
    <name type="scientific">Clostridium uliginosum</name>
    <dbReference type="NCBI Taxonomy" id="119641"/>
    <lineage>
        <taxon>Bacteria</taxon>
        <taxon>Bacillati</taxon>
        <taxon>Bacillota</taxon>
        <taxon>Clostridia</taxon>
        <taxon>Eubacteriales</taxon>
        <taxon>Clostridiaceae</taxon>
        <taxon>Clostridium</taxon>
    </lineage>
</organism>
<evidence type="ECO:0000313" key="6">
    <source>
        <dbReference type="Proteomes" id="UP000199263"/>
    </source>
</evidence>
<name>A0A1I1GTR9_9CLOT</name>
<dbReference type="SUPFAM" id="SSF57997">
    <property type="entry name" value="Tropomyosin"/>
    <property type="match status" value="1"/>
</dbReference>
<dbReference type="Proteomes" id="UP000199263">
    <property type="component" value="Unassembled WGS sequence"/>
</dbReference>
<dbReference type="NCBIfam" id="TIGR01760">
    <property type="entry name" value="tape_meas_TP901"/>
    <property type="match status" value="1"/>
</dbReference>
<dbReference type="EMBL" id="FOMG01000001">
    <property type="protein sequence ID" value="SFC15219.1"/>
    <property type="molecule type" value="Genomic_DNA"/>
</dbReference>
<evidence type="ECO:0000256" key="2">
    <source>
        <dbReference type="SAM" id="Coils"/>
    </source>
</evidence>
<dbReference type="RefSeq" id="WP_090087466.1">
    <property type="nucleotide sequence ID" value="NZ_FOMG01000001.1"/>
</dbReference>
<sequence>MADNEKLIVELGIKNNNVNKEISNINRELKNLDKEVKSTDKTTKQYGQTNDTLKVKLSSLEKMYSLNAKKLEDYKKKMQSTTDTIKKQEEKISNMKLQGQDTVKAEEQLARMKQTLSNVGHQAKITENDMKGLEGAIKETNTALKDTNVSTYKQKLDNLSKSCASTSETLKSAGTTASNLGGNILKATAPLVALGTISTKMASDFETSFAQVTTIADENVVSNDKMKKSIMDLSNQTGISSNEIAGNVYDAISAGQKTGDAVNFVSNSTKLAKAGFAEAGQSLDLLTTILNSYGMEASEVTNVSDKLITTQNVGKTTVAQLSESMGKVIPTAKAVGVNLDNVSTSYALLTAKGIATSEAGTYVSSMLNELGKNGTTASKTLKQMSGSTFQELIASGKSLGDILAIMDEGAKKNGKSLLDMFGSAEAGKAGMVIATNAGKDYNDILKQMEQSAGATQIAFNKMDATPAERMAKSINKSKNEMIRLGQNILPMMDEVSSAIGKVADWFGKLTAEQQQTIIKTTLFTATFGGALKILGVFTSGLGGLVGNIGKVSSTLSKLSKVGKVAEEVEGLATATEVAGVGFAGLSTAILPIGIALATVGAGVYAYNQYQDGMSKSCVTSREELGLLKTTLIELNGVHVQSQDELEKSGLAYKKLGDDLGEDFKKKVEDSTKTINDFNYELGLVNVDEVLTADEADGLTTRVNGMVNSALEAIKSKSSETQSELSKMFLVKDNQIDESEQKVLDFVNTTGDKEIEEVNKLQGEIQEIYKGAVDNKRGLNEQEITDVKEKVARIQQIELEAQTNNQAEQLYAKNQFTERIKKADANTSVELLTERKKAIDTETTDLLANYQTQLDMLQQQKLKAQEQGNADAEANIQTQIDIKTKEKDEIVKKEQEKWDEAKKVMDEQQPQMIGKYNEFTGAMLSETDIKANQILKKMKENYVGLNEITDSGYYTIKNTATNAMEEIYVNVDENTGKITGCWNKTRGECGGATDTMAKDANKLGREYMSSTSTIQKALQDTTNTTVNSKGQIVNSNGDIVGSFEKVTDSAGNTLTKVKDINGNPIEIKDNSGQVIEDMSGVRKKIEEIPPKKDITFNFFQNGLNEITNALGKIGTKSSKIRDFVDNHATGTNNYSGGLSTVDEKGIELASNNSVAMLGSYYGNSLAYIPKGTGIRTHMQSISDMKAEVSRQVNNTVGGALINTLSKSFNELTKIQKENNKKQQNEIQENKKRNKENKDFQKGILYNGKFISNENIKEMKALSKEVNGLTLDGKYFANEALKYMRAKADTNGNILPETENEKQKKEKRRLNDGLTIGSTFYDKEALEKMKVCADGIYGIWVEGKFINNENVKEMRKQQRKQLKSVKVNGEYYSKNSPKSKSLVEHSNNYKQEVDYNKIGKQVANAMKDIIQGLGIEIDVKNYLDSKEISNVLTDTVINKLGKIDRNSRVSKGR</sequence>
<feature type="region of interest" description="Disordered" evidence="3">
    <location>
        <begin position="1216"/>
        <end position="1236"/>
    </location>
</feature>
<evidence type="ECO:0000256" key="3">
    <source>
        <dbReference type="SAM" id="MobiDB-lite"/>
    </source>
</evidence>
<evidence type="ECO:0000313" key="5">
    <source>
        <dbReference type="EMBL" id="SFC15219.1"/>
    </source>
</evidence>
<dbReference type="PANTHER" id="PTHR37813">
    <property type="entry name" value="FELS-2 PROPHAGE PROTEIN"/>
    <property type="match status" value="1"/>
</dbReference>
<accession>A0A1I1GTR9</accession>
<proteinExistence type="predicted"/>
<dbReference type="STRING" id="119641.SAMN05421842_10166"/>
<evidence type="ECO:0000259" key="4">
    <source>
        <dbReference type="Pfam" id="PF10145"/>
    </source>
</evidence>
<keyword evidence="2" id="KW-0175">Coiled coil</keyword>
<gene>
    <name evidence="5" type="ORF">SAMN05421842_10166</name>
</gene>
<feature type="coiled-coil region" evidence="2">
    <location>
        <begin position="8"/>
        <end position="42"/>
    </location>
</feature>
<dbReference type="OrthoDB" id="28713at2"/>
<dbReference type="PANTHER" id="PTHR37813:SF1">
    <property type="entry name" value="FELS-2 PROPHAGE PROTEIN"/>
    <property type="match status" value="1"/>
</dbReference>